<sequence>MEQPEASYSSSMRKCVFAMTSSRAGAGFDRKVYPPFQAIIDKGKQAKAQDENDQYEARKAKRETDIKNAARIRQAEAEANRRRAEESNLSIDDHKGRLLDELTKNIKAVLEKQYREEIREKVYEDEDRIVSAYEHDIKDRAKARLVRELESVVRAKLGAEFEPEVKQQLAVELESIVKAELRANYVTEVKQQLAKELGPEVEAQLRAKYETQVKQQLAKELQPGVKAELRAKYEEEIKNQLMIELEPTIVHVLKGTRTNDAENEPQAQREVLHTSNGESFRATPNDVAEEGGEYPDLSHHQHLIDHNSVQNGWQEAGSVRNRETSNTDEDAVDMPHGMKRPLSGEDDKEEDPYAHHSKRSRSASFNSEKQQLPTAYEEGDSNIYSSYPHGQPLYQDVRYNREESQGFPQYKGDGGHEHAQGLSGYKMDVGEVDHNSAEDVPGMKRRFLGHKGADYDSAVDAQATHGDLSDREEADYDSAEDVQGVNGNFLDCEEAEYDSAEDVKGTNENLSDREEAEYDSAEDVQGTNENLSDREEAEYDSAEDVQGMNGNLSDREEADYDNTERLQGSSGYNFDGEATESYTSEEDNEGEDGEEYESEGEEQFSTAPQAALHLNAGNGVITFSNTQDTAFILSDSEDDEDRADDEDKTLIGYEGPTTLNDAKHYNVSIEESLFPQA</sequence>
<reference evidence="2" key="1">
    <citation type="submission" date="2021-03" db="EMBL/GenBank/DDBJ databases">
        <authorList>
            <person name="Tagirdzhanova G."/>
        </authorList>
    </citation>
    <scope>NUCLEOTIDE SEQUENCE</scope>
</reference>
<organism evidence="2 3">
    <name type="scientific">Alectoria fallacina</name>
    <dbReference type="NCBI Taxonomy" id="1903189"/>
    <lineage>
        <taxon>Eukaryota</taxon>
        <taxon>Fungi</taxon>
        <taxon>Dikarya</taxon>
        <taxon>Ascomycota</taxon>
        <taxon>Pezizomycotina</taxon>
        <taxon>Lecanoromycetes</taxon>
        <taxon>OSLEUM clade</taxon>
        <taxon>Lecanoromycetidae</taxon>
        <taxon>Lecanorales</taxon>
        <taxon>Lecanorineae</taxon>
        <taxon>Parmeliaceae</taxon>
        <taxon>Alectoria</taxon>
    </lineage>
</organism>
<evidence type="ECO:0000256" key="1">
    <source>
        <dbReference type="SAM" id="MobiDB-lite"/>
    </source>
</evidence>
<name>A0A8H3G0Z0_9LECA</name>
<comment type="caution">
    <text evidence="2">The sequence shown here is derived from an EMBL/GenBank/DDBJ whole genome shotgun (WGS) entry which is preliminary data.</text>
</comment>
<evidence type="ECO:0000313" key="3">
    <source>
        <dbReference type="Proteomes" id="UP000664203"/>
    </source>
</evidence>
<feature type="region of interest" description="Disordered" evidence="1">
    <location>
        <begin position="42"/>
        <end position="68"/>
    </location>
</feature>
<feature type="compositionally biased region" description="Acidic residues" evidence="1">
    <location>
        <begin position="491"/>
        <end position="500"/>
    </location>
</feature>
<dbReference type="OrthoDB" id="5359616at2759"/>
<feature type="compositionally biased region" description="Acidic residues" evidence="1">
    <location>
        <begin position="470"/>
        <end position="480"/>
    </location>
</feature>
<keyword evidence="3" id="KW-1185">Reference proteome</keyword>
<feature type="region of interest" description="Disordered" evidence="1">
    <location>
        <begin position="634"/>
        <end position="655"/>
    </location>
</feature>
<feature type="region of interest" description="Disordered" evidence="1">
    <location>
        <begin position="315"/>
        <end position="422"/>
    </location>
</feature>
<feature type="compositionally biased region" description="Acidic residues" evidence="1">
    <location>
        <begin position="583"/>
        <end position="602"/>
    </location>
</feature>
<dbReference type="AlphaFoldDB" id="A0A8H3G0Z0"/>
<feature type="region of interest" description="Disordered" evidence="1">
    <location>
        <begin position="453"/>
        <end position="611"/>
    </location>
</feature>
<feature type="region of interest" description="Disordered" evidence="1">
    <location>
        <begin position="258"/>
        <end position="294"/>
    </location>
</feature>
<protein>
    <submittedName>
        <fullName evidence="2">Uncharacterized protein</fullName>
    </submittedName>
</protein>
<gene>
    <name evidence="2" type="ORF">ALECFALPRED_004940</name>
</gene>
<feature type="compositionally biased region" description="Basic and acidic residues" evidence="1">
    <location>
        <begin position="501"/>
        <end position="513"/>
    </location>
</feature>
<feature type="compositionally biased region" description="Acidic residues" evidence="1">
    <location>
        <begin position="635"/>
        <end position="647"/>
    </location>
</feature>
<feature type="compositionally biased region" description="Polar residues" evidence="1">
    <location>
        <begin position="362"/>
        <end position="373"/>
    </location>
</feature>
<dbReference type="EMBL" id="CAJPDR010000302">
    <property type="protein sequence ID" value="CAF9931146.1"/>
    <property type="molecule type" value="Genomic_DNA"/>
</dbReference>
<accession>A0A8H3G0Z0</accession>
<evidence type="ECO:0000313" key="2">
    <source>
        <dbReference type="EMBL" id="CAF9931146.1"/>
    </source>
</evidence>
<proteinExistence type="predicted"/>
<dbReference type="Proteomes" id="UP000664203">
    <property type="component" value="Unassembled WGS sequence"/>
</dbReference>